<dbReference type="STRING" id="481446.NIT7645_01894"/>
<dbReference type="PANTHER" id="PTHR43081">
    <property type="entry name" value="ADENYLATE CYCLASE, TERMINAL-DIFFERENTIATION SPECIFIC-RELATED"/>
    <property type="match status" value="1"/>
</dbReference>
<dbReference type="Pfam" id="PF00211">
    <property type="entry name" value="Guanylate_cyc"/>
    <property type="match status" value="1"/>
</dbReference>
<keyword evidence="2" id="KW-0456">Lyase</keyword>
<proteinExistence type="predicted"/>
<gene>
    <name evidence="2" type="primary">cyaA_1</name>
    <name evidence="2" type="ORF">NIT7321_03180</name>
</gene>
<keyword evidence="3" id="KW-1185">Reference proteome</keyword>
<dbReference type="InterPro" id="IPR001054">
    <property type="entry name" value="A/G_cyclase"/>
</dbReference>
<dbReference type="EMBL" id="CVRL01000039">
    <property type="protein sequence ID" value="CRL12306.1"/>
    <property type="molecule type" value="Genomic_DNA"/>
</dbReference>
<protein>
    <submittedName>
        <fullName evidence="2">Adenylate cyclase 1</fullName>
        <ecNumber evidence="2">4.6.1.1</ecNumber>
    </submittedName>
</protein>
<organism evidence="2 3">
    <name type="scientific">Phaeobacter italicus</name>
    <dbReference type="NCBI Taxonomy" id="481446"/>
    <lineage>
        <taxon>Bacteria</taxon>
        <taxon>Pseudomonadati</taxon>
        <taxon>Pseudomonadota</taxon>
        <taxon>Alphaproteobacteria</taxon>
        <taxon>Rhodobacterales</taxon>
        <taxon>Roseobacteraceae</taxon>
        <taxon>Phaeobacter</taxon>
    </lineage>
</organism>
<evidence type="ECO:0000259" key="1">
    <source>
        <dbReference type="PROSITE" id="PS50125"/>
    </source>
</evidence>
<dbReference type="EC" id="4.6.1.1" evidence="2"/>
<feature type="domain" description="Guanylate cyclase" evidence="1">
    <location>
        <begin position="223"/>
        <end position="354"/>
    </location>
</feature>
<dbReference type="InterPro" id="IPR029787">
    <property type="entry name" value="Nucleotide_cyclase"/>
</dbReference>
<dbReference type="PANTHER" id="PTHR43081:SF11">
    <property type="entry name" value="BLR2264 PROTEIN"/>
    <property type="match status" value="1"/>
</dbReference>
<dbReference type="CDD" id="cd07302">
    <property type="entry name" value="CHD"/>
    <property type="match status" value="1"/>
</dbReference>
<dbReference type="SMART" id="SM00044">
    <property type="entry name" value="CYCc"/>
    <property type="match status" value="1"/>
</dbReference>
<dbReference type="PROSITE" id="PS50125">
    <property type="entry name" value="GUANYLATE_CYCLASE_2"/>
    <property type="match status" value="1"/>
</dbReference>
<dbReference type="SUPFAM" id="SSF55073">
    <property type="entry name" value="Nucleotide cyclase"/>
    <property type="match status" value="1"/>
</dbReference>
<dbReference type="InterPro" id="IPR050697">
    <property type="entry name" value="Adenylyl/Guanylyl_Cyclase_3/4"/>
</dbReference>
<evidence type="ECO:0000313" key="3">
    <source>
        <dbReference type="Proteomes" id="UP000043764"/>
    </source>
</evidence>
<dbReference type="GO" id="GO:0035556">
    <property type="term" value="P:intracellular signal transduction"/>
    <property type="evidence" value="ECO:0007669"/>
    <property type="project" value="InterPro"/>
</dbReference>
<evidence type="ECO:0000313" key="2">
    <source>
        <dbReference type="EMBL" id="CRL12306.1"/>
    </source>
</evidence>
<dbReference type="Gene3D" id="3.30.70.1230">
    <property type="entry name" value="Nucleotide cyclase"/>
    <property type="match status" value="1"/>
</dbReference>
<dbReference type="GO" id="GO:0004016">
    <property type="term" value="F:adenylate cyclase activity"/>
    <property type="evidence" value="ECO:0007669"/>
    <property type="project" value="UniProtKB-EC"/>
</dbReference>
<reference evidence="3" key="1">
    <citation type="submission" date="2015-05" db="EMBL/GenBank/DDBJ databases">
        <authorList>
            <person name="Rodrigo-Torres Lidia"/>
            <person name="Arahal R.David."/>
        </authorList>
    </citation>
    <scope>NUCLEOTIDE SEQUENCE [LARGE SCALE GENOMIC DNA]</scope>
    <source>
        <strain evidence="3">CECT 7321</strain>
    </source>
</reference>
<dbReference type="GO" id="GO:0006171">
    <property type="term" value="P:cAMP biosynthetic process"/>
    <property type="evidence" value="ECO:0007669"/>
    <property type="project" value="TreeGrafter"/>
</dbReference>
<accession>A0A0H5D5D0</accession>
<name>A0A0H5D5D0_9RHOB</name>
<dbReference type="RefSeq" id="WP_050674058.1">
    <property type="nucleotide sequence ID" value="NZ_CVRL01000039.1"/>
</dbReference>
<dbReference type="Proteomes" id="UP000043764">
    <property type="component" value="Unassembled WGS sequence"/>
</dbReference>
<sequence>MTDDDPRSKAIVQWLTSAGLQDTDRQEMLQGYAERLADAGVPLRRFHLAQRAFHPKYGGTGFTWTRDGGVYHEYFEHSDTPRDEWLRSPFYYMLDQNVPEFRSRLEGPALDRFPVLAEFRKSGGTDYLSMILRFGDFIDAPFDPRRPGEGILSSWTTDARDGFSESDLNLIRQTYPHLGLAMRAASTQQMAKDLLQVYLGRDAGRRVMSGEITRGSSRQIDAVICYFDLKGFTQLAEQIPGTELIEMLNDYFGVAVATIQKFGGNILKFMGDGILTMFDLGSVTEDAHAALSAACELQRQIRQRNRERSADGLPIADFTLALHAGEILYGNIGSENRLDFTVIGPTVNQTARISGLHASVGRSIIVSEYVQKVAHPCPQDLVSLGRYMLRGVTEPIELFTIYDSEVDG</sequence>
<dbReference type="AlphaFoldDB" id="A0A0H5D5D0"/>